<reference evidence="1 3" key="1">
    <citation type="journal article" date="2019" name="Sci. Rep.">
        <title>Orb-weaving spider Araneus ventricosus genome elucidates the spidroin gene catalogue.</title>
        <authorList>
            <person name="Kono N."/>
            <person name="Nakamura H."/>
            <person name="Ohtoshi R."/>
            <person name="Moran D.A.P."/>
            <person name="Shinohara A."/>
            <person name="Yoshida Y."/>
            <person name="Fujiwara M."/>
            <person name="Mori M."/>
            <person name="Tomita M."/>
            <person name="Arakawa K."/>
        </authorList>
    </citation>
    <scope>NUCLEOTIDE SEQUENCE [LARGE SCALE GENOMIC DNA]</scope>
</reference>
<evidence type="ECO:0000313" key="3">
    <source>
        <dbReference type="Proteomes" id="UP000499080"/>
    </source>
</evidence>
<dbReference type="EMBL" id="BGPR01050137">
    <property type="protein sequence ID" value="GBO27153.1"/>
    <property type="molecule type" value="Genomic_DNA"/>
</dbReference>
<gene>
    <name evidence="2" type="ORF">AVEN_137878_1</name>
    <name evidence="1" type="ORF">AVEN_221189_1</name>
</gene>
<keyword evidence="3" id="KW-1185">Reference proteome</keyword>
<name>A0A4Y2VR87_ARAVE</name>
<evidence type="ECO:0000313" key="1">
    <source>
        <dbReference type="EMBL" id="GBO27151.1"/>
    </source>
</evidence>
<comment type="caution">
    <text evidence="1">The sequence shown here is derived from an EMBL/GenBank/DDBJ whole genome shotgun (WGS) entry which is preliminary data.</text>
</comment>
<dbReference type="EMBL" id="BGPR01050134">
    <property type="protein sequence ID" value="GBO27151.1"/>
    <property type="molecule type" value="Genomic_DNA"/>
</dbReference>
<evidence type="ECO:0000313" key="2">
    <source>
        <dbReference type="EMBL" id="GBO27153.1"/>
    </source>
</evidence>
<dbReference type="Proteomes" id="UP000499080">
    <property type="component" value="Unassembled WGS sequence"/>
</dbReference>
<dbReference type="AlphaFoldDB" id="A0A4Y2VR87"/>
<accession>A0A4Y2VR87</accession>
<protein>
    <submittedName>
        <fullName evidence="1">Uncharacterized protein</fullName>
    </submittedName>
</protein>
<proteinExistence type="predicted"/>
<organism evidence="1 3">
    <name type="scientific">Araneus ventricosus</name>
    <name type="common">Orbweaver spider</name>
    <name type="synonym">Epeira ventricosa</name>
    <dbReference type="NCBI Taxonomy" id="182803"/>
    <lineage>
        <taxon>Eukaryota</taxon>
        <taxon>Metazoa</taxon>
        <taxon>Ecdysozoa</taxon>
        <taxon>Arthropoda</taxon>
        <taxon>Chelicerata</taxon>
        <taxon>Arachnida</taxon>
        <taxon>Araneae</taxon>
        <taxon>Araneomorphae</taxon>
        <taxon>Entelegynae</taxon>
        <taxon>Araneoidea</taxon>
        <taxon>Araneidae</taxon>
        <taxon>Araneus</taxon>
    </lineage>
</organism>
<sequence length="88" mass="10237">MGRYRLIVIVSMQPAGFHGFAVLRTVHFASNESEHGRKFDGNYSWIKISICPIVLALIKYLLSGLCWEEEEEAFEARSKRLQRVYFLL</sequence>